<keyword evidence="2" id="KW-1133">Transmembrane helix</keyword>
<protein>
    <recommendedName>
        <fullName evidence="6">Mid2 domain-containing protein</fullName>
    </recommendedName>
</protein>
<evidence type="ECO:0008006" key="6">
    <source>
        <dbReference type="Google" id="ProtNLM"/>
    </source>
</evidence>
<dbReference type="OrthoDB" id="2527908at2759"/>
<name>A0A0C2X1I9_SERVB</name>
<dbReference type="Proteomes" id="UP000054097">
    <property type="component" value="Unassembled WGS sequence"/>
</dbReference>
<dbReference type="AlphaFoldDB" id="A0A0C2X1I9"/>
<dbReference type="HOGENOM" id="CLU_038965_0_0_1"/>
<feature type="signal peptide" evidence="3">
    <location>
        <begin position="1"/>
        <end position="19"/>
    </location>
</feature>
<keyword evidence="3" id="KW-0732">Signal</keyword>
<feature type="chain" id="PRO_5002173953" description="Mid2 domain-containing protein" evidence="3">
    <location>
        <begin position="20"/>
        <end position="510"/>
    </location>
</feature>
<gene>
    <name evidence="4" type="ORF">M408DRAFT_20456</name>
</gene>
<dbReference type="EMBL" id="KN824280">
    <property type="protein sequence ID" value="KIM32108.1"/>
    <property type="molecule type" value="Genomic_DNA"/>
</dbReference>
<feature type="compositionally biased region" description="Pro residues" evidence="1">
    <location>
        <begin position="501"/>
        <end position="510"/>
    </location>
</feature>
<evidence type="ECO:0000313" key="5">
    <source>
        <dbReference type="Proteomes" id="UP000054097"/>
    </source>
</evidence>
<sequence>MKAWLLVAFLGVFVESVSSQLTPWDNQLFDFGWDPYVSTITRCSRIGITWNERPTANPSSTPPYQILILYGGYQPIIIATEASHAYSWIASLPVGGPYILYMKDASDYTGGTSLVFNVQDPGAGVACGATSQFSTNSLRVTSTGTNAECSNLVVTTQGGTPPYTMQIFANERPPKTTTWTTSTMSYTIDLQPPEQFFVMVTDSTGRRGVEGIHSVLNGDTSCYNQAMTVIEGALPTTLSYSTSSTIPIPPSGSSSSSSSSLGVQNTQTTTIITVITGTNNPNGTYTLPPGSSTTVPEPTTTELASNNQLPAIIGGAVGGAALLVLALIAFFWLRSQTAHERDQPIPFNPNPIYPDPISPHTRHTPRTPLTSGSRDTAPLMAHRNSMYSSHGGSVPNSPGTSQFASDNPYRANSGYQDNQPPASALPTAARQGSIAATSYTGSSSTPSAPITSPRSGGAWSGARTSSGVMAPRVGTISGPRLNEKGRFPSSSTLAPSRPTTVVPPPSSQGG</sequence>
<feature type="compositionally biased region" description="Polar residues" evidence="1">
    <location>
        <begin position="385"/>
        <end position="405"/>
    </location>
</feature>
<feature type="region of interest" description="Disordered" evidence="1">
    <location>
        <begin position="343"/>
        <end position="510"/>
    </location>
</feature>
<evidence type="ECO:0000256" key="1">
    <source>
        <dbReference type="SAM" id="MobiDB-lite"/>
    </source>
</evidence>
<keyword evidence="2" id="KW-0472">Membrane</keyword>
<reference evidence="4 5" key="1">
    <citation type="submission" date="2014-04" db="EMBL/GenBank/DDBJ databases">
        <authorList>
            <consortium name="DOE Joint Genome Institute"/>
            <person name="Kuo A."/>
            <person name="Zuccaro A."/>
            <person name="Kohler A."/>
            <person name="Nagy L.G."/>
            <person name="Floudas D."/>
            <person name="Copeland A."/>
            <person name="Barry K.W."/>
            <person name="Cichocki N."/>
            <person name="Veneault-Fourrey C."/>
            <person name="LaButti K."/>
            <person name="Lindquist E.A."/>
            <person name="Lipzen A."/>
            <person name="Lundell T."/>
            <person name="Morin E."/>
            <person name="Murat C."/>
            <person name="Sun H."/>
            <person name="Tunlid A."/>
            <person name="Henrissat B."/>
            <person name="Grigoriev I.V."/>
            <person name="Hibbett D.S."/>
            <person name="Martin F."/>
            <person name="Nordberg H.P."/>
            <person name="Cantor M.N."/>
            <person name="Hua S.X."/>
        </authorList>
    </citation>
    <scope>NUCLEOTIDE SEQUENCE [LARGE SCALE GENOMIC DNA]</scope>
    <source>
        <strain evidence="4 5">MAFF 305830</strain>
    </source>
</reference>
<evidence type="ECO:0000313" key="4">
    <source>
        <dbReference type="EMBL" id="KIM32108.1"/>
    </source>
</evidence>
<proteinExistence type="predicted"/>
<feature type="compositionally biased region" description="Pro residues" evidence="1">
    <location>
        <begin position="346"/>
        <end position="357"/>
    </location>
</feature>
<accession>A0A0C2X1I9</accession>
<organism evidence="4 5">
    <name type="scientific">Serendipita vermifera MAFF 305830</name>
    <dbReference type="NCBI Taxonomy" id="933852"/>
    <lineage>
        <taxon>Eukaryota</taxon>
        <taxon>Fungi</taxon>
        <taxon>Dikarya</taxon>
        <taxon>Basidiomycota</taxon>
        <taxon>Agaricomycotina</taxon>
        <taxon>Agaricomycetes</taxon>
        <taxon>Sebacinales</taxon>
        <taxon>Serendipitaceae</taxon>
        <taxon>Serendipita</taxon>
    </lineage>
</organism>
<feature type="transmembrane region" description="Helical" evidence="2">
    <location>
        <begin position="309"/>
        <end position="333"/>
    </location>
</feature>
<evidence type="ECO:0000256" key="2">
    <source>
        <dbReference type="SAM" id="Phobius"/>
    </source>
</evidence>
<evidence type="ECO:0000256" key="3">
    <source>
        <dbReference type="SAM" id="SignalP"/>
    </source>
</evidence>
<keyword evidence="2" id="KW-0812">Transmembrane</keyword>
<feature type="region of interest" description="Disordered" evidence="1">
    <location>
        <begin position="242"/>
        <end position="263"/>
    </location>
</feature>
<reference evidence="5" key="2">
    <citation type="submission" date="2015-01" db="EMBL/GenBank/DDBJ databases">
        <title>Evolutionary Origins and Diversification of the Mycorrhizal Mutualists.</title>
        <authorList>
            <consortium name="DOE Joint Genome Institute"/>
            <consortium name="Mycorrhizal Genomics Consortium"/>
            <person name="Kohler A."/>
            <person name="Kuo A."/>
            <person name="Nagy L.G."/>
            <person name="Floudas D."/>
            <person name="Copeland A."/>
            <person name="Barry K.W."/>
            <person name="Cichocki N."/>
            <person name="Veneault-Fourrey C."/>
            <person name="LaButti K."/>
            <person name="Lindquist E.A."/>
            <person name="Lipzen A."/>
            <person name="Lundell T."/>
            <person name="Morin E."/>
            <person name="Murat C."/>
            <person name="Riley R."/>
            <person name="Ohm R."/>
            <person name="Sun H."/>
            <person name="Tunlid A."/>
            <person name="Henrissat B."/>
            <person name="Grigoriev I.V."/>
            <person name="Hibbett D.S."/>
            <person name="Martin F."/>
        </authorList>
    </citation>
    <scope>NUCLEOTIDE SEQUENCE [LARGE SCALE GENOMIC DNA]</scope>
    <source>
        <strain evidence="5">MAFF 305830</strain>
    </source>
</reference>
<feature type="compositionally biased region" description="Low complexity" evidence="1">
    <location>
        <begin position="440"/>
        <end position="455"/>
    </location>
</feature>
<keyword evidence="5" id="KW-1185">Reference proteome</keyword>